<keyword evidence="4" id="KW-0862">Zinc</keyword>
<evidence type="ECO:0000256" key="1">
    <source>
        <dbReference type="ARBA" id="ARBA00022670"/>
    </source>
</evidence>
<dbReference type="InterPro" id="IPR028090">
    <property type="entry name" value="JAB_dom_prok"/>
</dbReference>
<feature type="non-terminal residue" evidence="7">
    <location>
        <position position="82"/>
    </location>
</feature>
<sequence>MNGPSNTLRLTPAQADQIRAEAAAVYPDECCGIIYGAERGGERVVGLLEPVANVFDEGERYHRFSISGQQLMRAERVAGERG</sequence>
<gene>
    <name evidence="7" type="ORF">AVDCRST_MAG64-3601</name>
</gene>
<keyword evidence="2" id="KW-0479">Metal-binding</keyword>
<proteinExistence type="predicted"/>
<dbReference type="SUPFAM" id="SSF102712">
    <property type="entry name" value="JAB1/MPN domain"/>
    <property type="match status" value="1"/>
</dbReference>
<evidence type="ECO:0000313" key="7">
    <source>
        <dbReference type="EMBL" id="CAA9432443.1"/>
    </source>
</evidence>
<dbReference type="GO" id="GO:0008237">
    <property type="term" value="F:metallopeptidase activity"/>
    <property type="evidence" value="ECO:0007669"/>
    <property type="project" value="UniProtKB-KW"/>
</dbReference>
<keyword evidence="3" id="KW-0378">Hydrolase</keyword>
<protein>
    <recommendedName>
        <fullName evidence="6">JAB domain-containing protein</fullName>
    </recommendedName>
</protein>
<evidence type="ECO:0000256" key="4">
    <source>
        <dbReference type="ARBA" id="ARBA00022833"/>
    </source>
</evidence>
<keyword evidence="5" id="KW-0482">Metalloprotease</keyword>
<accession>A0A6J4Q794</accession>
<dbReference type="Gene3D" id="3.40.140.10">
    <property type="entry name" value="Cytidine Deaminase, domain 2"/>
    <property type="match status" value="1"/>
</dbReference>
<organism evidence="7">
    <name type="scientific">uncultured Phycisphaerae bacterium</name>
    <dbReference type="NCBI Taxonomy" id="904963"/>
    <lineage>
        <taxon>Bacteria</taxon>
        <taxon>Pseudomonadati</taxon>
        <taxon>Planctomycetota</taxon>
        <taxon>Phycisphaerae</taxon>
        <taxon>environmental samples</taxon>
    </lineage>
</organism>
<dbReference type="Pfam" id="PF14464">
    <property type="entry name" value="Prok-JAB"/>
    <property type="match status" value="1"/>
</dbReference>
<evidence type="ECO:0000259" key="6">
    <source>
        <dbReference type="Pfam" id="PF14464"/>
    </source>
</evidence>
<feature type="domain" description="JAB" evidence="6">
    <location>
        <begin position="15"/>
        <end position="73"/>
    </location>
</feature>
<evidence type="ECO:0000256" key="3">
    <source>
        <dbReference type="ARBA" id="ARBA00022801"/>
    </source>
</evidence>
<dbReference type="AlphaFoldDB" id="A0A6J4Q794"/>
<evidence type="ECO:0000256" key="5">
    <source>
        <dbReference type="ARBA" id="ARBA00023049"/>
    </source>
</evidence>
<reference evidence="7" key="1">
    <citation type="submission" date="2020-02" db="EMBL/GenBank/DDBJ databases">
        <authorList>
            <person name="Meier V. D."/>
        </authorList>
    </citation>
    <scope>NUCLEOTIDE SEQUENCE</scope>
    <source>
        <strain evidence="7">AVDCRST_MAG64</strain>
    </source>
</reference>
<dbReference type="EMBL" id="CADCUQ010000825">
    <property type="protein sequence ID" value="CAA9432443.1"/>
    <property type="molecule type" value="Genomic_DNA"/>
</dbReference>
<dbReference type="GO" id="GO:0046872">
    <property type="term" value="F:metal ion binding"/>
    <property type="evidence" value="ECO:0007669"/>
    <property type="project" value="UniProtKB-KW"/>
</dbReference>
<keyword evidence="1" id="KW-0645">Protease</keyword>
<dbReference type="GO" id="GO:0006508">
    <property type="term" value="P:proteolysis"/>
    <property type="evidence" value="ECO:0007669"/>
    <property type="project" value="UniProtKB-KW"/>
</dbReference>
<name>A0A6J4Q794_9BACT</name>
<evidence type="ECO:0000256" key="2">
    <source>
        <dbReference type="ARBA" id="ARBA00022723"/>
    </source>
</evidence>